<comment type="caution">
    <text evidence="1">The sequence shown here is derived from an EMBL/GenBank/DDBJ whole genome shotgun (WGS) entry which is preliminary data.</text>
</comment>
<evidence type="ECO:0008006" key="3">
    <source>
        <dbReference type="Google" id="ProtNLM"/>
    </source>
</evidence>
<gene>
    <name evidence="1" type="ORF">ACFQMG_27390</name>
</gene>
<evidence type="ECO:0000313" key="2">
    <source>
        <dbReference type="Proteomes" id="UP001596435"/>
    </source>
</evidence>
<protein>
    <recommendedName>
        <fullName evidence="3">HEAT repeat domain-containing protein</fullName>
    </recommendedName>
</protein>
<proteinExistence type="predicted"/>
<keyword evidence="2" id="KW-1185">Reference proteome</keyword>
<sequence>MDRAARLDLQEHSLDGLLTVLGLSTAPEPDPRVDRLARLEPLYPQYHRIGHKRQAAYRALAADRALARSHADAVYAALVHDDDPNSPRWLTSVLLTAVGRRRLQERLLGTVAVGTPYQRACAAGGWRWADPTPGDDARLRTACAAAAVDCIDPWARERLTAAARPDGAGREDAGR</sequence>
<name>A0ABW2G187_9ACTN</name>
<evidence type="ECO:0000313" key="1">
    <source>
        <dbReference type="EMBL" id="MFC7183276.1"/>
    </source>
</evidence>
<organism evidence="1 2">
    <name type="scientific">Kitasatospora paranensis</name>
    <dbReference type="NCBI Taxonomy" id="258053"/>
    <lineage>
        <taxon>Bacteria</taxon>
        <taxon>Bacillati</taxon>
        <taxon>Actinomycetota</taxon>
        <taxon>Actinomycetes</taxon>
        <taxon>Kitasatosporales</taxon>
        <taxon>Streptomycetaceae</taxon>
        <taxon>Kitasatospora</taxon>
    </lineage>
</organism>
<dbReference type="Proteomes" id="UP001596435">
    <property type="component" value="Unassembled WGS sequence"/>
</dbReference>
<dbReference type="RefSeq" id="WP_345705506.1">
    <property type="nucleotide sequence ID" value="NZ_BAABKV010000001.1"/>
</dbReference>
<reference evidence="2" key="1">
    <citation type="journal article" date="2019" name="Int. J. Syst. Evol. Microbiol.">
        <title>The Global Catalogue of Microorganisms (GCM) 10K type strain sequencing project: providing services to taxonomists for standard genome sequencing and annotation.</title>
        <authorList>
            <consortium name="The Broad Institute Genomics Platform"/>
            <consortium name="The Broad Institute Genome Sequencing Center for Infectious Disease"/>
            <person name="Wu L."/>
            <person name="Ma J."/>
        </authorList>
    </citation>
    <scope>NUCLEOTIDE SEQUENCE [LARGE SCALE GENOMIC DNA]</scope>
    <source>
        <strain evidence="2">CGMCC 1.12859</strain>
    </source>
</reference>
<dbReference type="EMBL" id="JBHTAJ010000064">
    <property type="protein sequence ID" value="MFC7183276.1"/>
    <property type="molecule type" value="Genomic_DNA"/>
</dbReference>
<accession>A0ABW2G187</accession>